<evidence type="ECO:0000256" key="2">
    <source>
        <dbReference type="SAM" id="Phobius"/>
    </source>
</evidence>
<name>F0WJF9_9STRA</name>
<reference evidence="4" key="2">
    <citation type="submission" date="2011-02" db="EMBL/GenBank/DDBJ databases">
        <authorList>
            <person name="MacLean D."/>
        </authorList>
    </citation>
    <scope>NUCLEOTIDE SEQUENCE</scope>
</reference>
<feature type="compositionally biased region" description="Basic and acidic residues" evidence="1">
    <location>
        <begin position="644"/>
        <end position="654"/>
    </location>
</feature>
<feature type="compositionally biased region" description="Polar residues" evidence="1">
    <location>
        <begin position="134"/>
        <end position="148"/>
    </location>
</feature>
<feature type="compositionally biased region" description="Polar residues" evidence="1">
    <location>
        <begin position="92"/>
        <end position="101"/>
    </location>
</feature>
<feature type="transmembrane region" description="Helical" evidence="2">
    <location>
        <begin position="910"/>
        <end position="936"/>
    </location>
</feature>
<feature type="domain" description="TRP C-terminal" evidence="3">
    <location>
        <begin position="889"/>
        <end position="1162"/>
    </location>
</feature>
<feature type="transmembrane region" description="Helical" evidence="2">
    <location>
        <begin position="792"/>
        <end position="815"/>
    </location>
</feature>
<gene>
    <name evidence="4" type="primary">AlNc14C121G6688</name>
    <name evidence="4" type="ORF">ALNC14_075510</name>
</gene>
<keyword evidence="2" id="KW-1133">Transmembrane helix</keyword>
<dbReference type="GO" id="GO:0016020">
    <property type="term" value="C:membrane"/>
    <property type="evidence" value="ECO:0007669"/>
    <property type="project" value="TreeGrafter"/>
</dbReference>
<keyword evidence="2" id="KW-0812">Transmembrane</keyword>
<feature type="transmembrane region" description="Helical" evidence="2">
    <location>
        <begin position="992"/>
        <end position="1019"/>
    </location>
</feature>
<feature type="compositionally biased region" description="Basic and acidic residues" evidence="1">
    <location>
        <begin position="578"/>
        <end position="593"/>
    </location>
</feature>
<dbReference type="GO" id="GO:0055085">
    <property type="term" value="P:transmembrane transport"/>
    <property type="evidence" value="ECO:0007669"/>
    <property type="project" value="TreeGrafter"/>
</dbReference>
<dbReference type="Pfam" id="PF06011">
    <property type="entry name" value="TRP"/>
    <property type="match status" value="1"/>
</dbReference>
<feature type="transmembrane region" description="Helical" evidence="2">
    <location>
        <begin position="1074"/>
        <end position="1096"/>
    </location>
</feature>
<dbReference type="HOGENOM" id="CLU_271628_0_0_1"/>
<feature type="compositionally biased region" description="Polar residues" evidence="1">
    <location>
        <begin position="156"/>
        <end position="170"/>
    </location>
</feature>
<dbReference type="PANTHER" id="PTHR31145:SF6">
    <property type="entry name" value="INTEGRAL MEMBRANE PROTEIN (AFU_ORTHOLOGUE AFUA_7G01610)"/>
    <property type="match status" value="1"/>
</dbReference>
<organism evidence="4">
    <name type="scientific">Albugo laibachii Nc14</name>
    <dbReference type="NCBI Taxonomy" id="890382"/>
    <lineage>
        <taxon>Eukaryota</taxon>
        <taxon>Sar</taxon>
        <taxon>Stramenopiles</taxon>
        <taxon>Oomycota</taxon>
        <taxon>Peronosporomycetes</taxon>
        <taxon>Albuginales</taxon>
        <taxon>Albuginaceae</taxon>
        <taxon>Albugo</taxon>
    </lineage>
</organism>
<reference evidence="4" key="1">
    <citation type="journal article" date="2011" name="PLoS Biol.">
        <title>Gene gain and loss during evolution of obligate parasitism in the white rust pathogen of Arabidopsis thaliana.</title>
        <authorList>
            <person name="Kemen E."/>
            <person name="Gardiner A."/>
            <person name="Schultz-Larsen T."/>
            <person name="Kemen A.C."/>
            <person name="Balmuth A.L."/>
            <person name="Robert-Seilaniantz A."/>
            <person name="Bailey K."/>
            <person name="Holub E."/>
            <person name="Studholme D.J."/>
            <person name="Maclean D."/>
            <person name="Jones J.D."/>
        </authorList>
    </citation>
    <scope>NUCLEOTIDE SEQUENCE</scope>
</reference>
<sequence length="1193" mass="130128">MLSVLLHLQAASMTYVHKRAVNSFIRHQISCAFLTFMMKHVLWLLCSYIYHDARFVGARATLLDLLDGSSDTLQELRPLGTPNQLLAPLASTYDSKSQSSEKAPKKSGPEQPSVSNSKVDGLSTGPNAQEKAQKSQTSRNGPPTTLDYTTVHEVRPQSQTKESPVGSSGSISEIADVVVPGRSPTQLLEIPPASTIFDAAPLLKSPHIPAIEKNIEPSPSSASQNYIGGQDFTNFDTKDILSSSSTQKIKELVGFGRTATGPKQAMERIAPKIDPATEQPATPIFPNVFTETKEPNPDVLDAISPGVISPLGTLIPPTNWISDLTGADSPRSSPPKAIGDTIGIQALGTGPLKEIGSVLPTLVIPLSSNKSLPPEPATSNGLPEILIPSEPGSSINASSKLLTSTLDMTTVFSRDKKLYETIGSTDQNQRAPTGSANIVNDTASISELVTTVASIPETFAPTSINKQTQEPSNFATGIPVSILQLPNLSAARLPLPGTTNDDQVKNTTEGVVSEDEGAATLNKVTLHGELDSNPLVEAPIPVLDGFVTAPLPIPPLRDTKDNATLRSILTDESTAPSRIRDVEPSIPAGEKRQSLRSSNLETDLSVHEGVNAEPEESIEELPSNLRVDVLGTETGRLYSGSDKPPNDVRSRRNTSEVTPKVAIESSSSGSTYLVARLRKEPTNQNENQRDVILYNAGKQENLLITGAVSSKVSAIDKPAATISDIKTTMSAPAEDLSSSTLRMYVRGTPLVKKAQTEGINQGIVVIGGRNRFPTDDGLSSELSQSERMIQKVIKYAASAFAGITVAFLLFFHFVLMDRTLSWQNVFWAPNSWELIYYIGYLQQMSSLSQLTLLKTPYFVWEYTDSFAWTGLLVQLNLGPGRGTITRRLQEIILGGIVSFGDRLAVREDKILYQALIGFSIVFATLLLAFFLFAICAKCFSAKRAEFPQTSYFRYRKISIRTLGLCILFWYCSLFPMTMYASFEMSMDYKAGVVFSALFVAILLLVLLCIGGLIVCGYVIMHATETDLRQDNMLALWGSLYSEFTYRSRMFFIIIAVFQITLGISVGFFDNDPGQLVAVMTLRLSYLMAVFTLNPYADALMVRVLYVMETLMILNHSLAFAFLNSTNMSTSTRYGIGDAFISINSVVILLWFIRQLIVFAAYVRSWSAKSHVEHVSAIENYRVLVNNASLRPKL</sequence>
<feature type="region of interest" description="Disordered" evidence="1">
    <location>
        <begin position="92"/>
        <end position="170"/>
    </location>
</feature>
<evidence type="ECO:0000259" key="3">
    <source>
        <dbReference type="Pfam" id="PF06011"/>
    </source>
</evidence>
<feature type="region of interest" description="Disordered" evidence="1">
    <location>
        <begin position="634"/>
        <end position="665"/>
    </location>
</feature>
<protein>
    <submittedName>
        <fullName evidence="4">Mucinlike protein putative</fullName>
    </submittedName>
</protein>
<feature type="transmembrane region" description="Helical" evidence="2">
    <location>
        <begin position="957"/>
        <end position="980"/>
    </location>
</feature>
<dbReference type="InterPro" id="IPR010308">
    <property type="entry name" value="TRP_C"/>
</dbReference>
<feature type="transmembrane region" description="Helical" evidence="2">
    <location>
        <begin position="1142"/>
        <end position="1162"/>
    </location>
</feature>
<dbReference type="EMBL" id="FR824166">
    <property type="protein sequence ID" value="CCA21408.1"/>
    <property type="molecule type" value="Genomic_DNA"/>
</dbReference>
<dbReference type="AlphaFoldDB" id="F0WJF9"/>
<proteinExistence type="predicted"/>
<feature type="transmembrane region" description="Helical" evidence="2">
    <location>
        <begin position="1103"/>
        <end position="1122"/>
    </location>
</feature>
<dbReference type="InterPro" id="IPR040241">
    <property type="entry name" value="TRP_Flc/Pkd2-like"/>
</dbReference>
<evidence type="ECO:0000256" key="1">
    <source>
        <dbReference type="SAM" id="MobiDB-lite"/>
    </source>
</evidence>
<evidence type="ECO:0000313" key="4">
    <source>
        <dbReference type="EMBL" id="CCA21408.1"/>
    </source>
</evidence>
<accession>F0WJF9</accession>
<feature type="region of interest" description="Disordered" evidence="1">
    <location>
        <begin position="572"/>
        <end position="603"/>
    </location>
</feature>
<dbReference type="PANTHER" id="PTHR31145">
    <property type="entry name" value="INTEGRAL MEMBRANE PROTEIN (AFU_ORTHOLOGUE AFUA_7G01610)"/>
    <property type="match status" value="1"/>
</dbReference>
<feature type="transmembrane region" description="Helical" evidence="2">
    <location>
        <begin position="1049"/>
        <end position="1068"/>
    </location>
</feature>
<keyword evidence="2" id="KW-0472">Membrane</keyword>